<name>A0ABD2N4Z6_9CUCU</name>
<keyword evidence="2" id="KW-1185">Reference proteome</keyword>
<evidence type="ECO:0000313" key="2">
    <source>
        <dbReference type="Proteomes" id="UP001516400"/>
    </source>
</evidence>
<reference evidence="1 2" key="1">
    <citation type="journal article" date="2021" name="BMC Biol.">
        <title>Horizontally acquired antibacterial genes associated with adaptive radiation of ladybird beetles.</title>
        <authorList>
            <person name="Li H.S."/>
            <person name="Tang X.F."/>
            <person name="Huang Y.H."/>
            <person name="Xu Z.Y."/>
            <person name="Chen M.L."/>
            <person name="Du X.Y."/>
            <person name="Qiu B.Y."/>
            <person name="Chen P.T."/>
            <person name="Zhang W."/>
            <person name="Slipinski A."/>
            <person name="Escalona H.E."/>
            <person name="Waterhouse R.M."/>
            <person name="Zwick A."/>
            <person name="Pang H."/>
        </authorList>
    </citation>
    <scope>NUCLEOTIDE SEQUENCE [LARGE SCALE GENOMIC DNA]</scope>
    <source>
        <strain evidence="1">SYSU2018</strain>
    </source>
</reference>
<accession>A0ABD2N4Z6</accession>
<sequence length="164" mass="19461">MNIIIRNQLIRKIFECNDAMREENLDEMAEKSIPTRGMISIKFNKMNFLKYNSSQIFKSFNFKQLFQQSFEQNKWGSAYNDQRGDIIEEIIDNLKLSLLNDDSSTRFNIVTGKSTPLDLSICDNDPYSILIWQPIDYTYNSIYYSIIIQNNQDNRELQHYQNQT</sequence>
<comment type="caution">
    <text evidence="1">The sequence shown here is derived from an EMBL/GenBank/DDBJ whole genome shotgun (WGS) entry which is preliminary data.</text>
</comment>
<organism evidence="1 2">
    <name type="scientific">Cryptolaemus montrouzieri</name>
    <dbReference type="NCBI Taxonomy" id="559131"/>
    <lineage>
        <taxon>Eukaryota</taxon>
        <taxon>Metazoa</taxon>
        <taxon>Ecdysozoa</taxon>
        <taxon>Arthropoda</taxon>
        <taxon>Hexapoda</taxon>
        <taxon>Insecta</taxon>
        <taxon>Pterygota</taxon>
        <taxon>Neoptera</taxon>
        <taxon>Endopterygota</taxon>
        <taxon>Coleoptera</taxon>
        <taxon>Polyphaga</taxon>
        <taxon>Cucujiformia</taxon>
        <taxon>Coccinelloidea</taxon>
        <taxon>Coccinellidae</taxon>
        <taxon>Scymninae</taxon>
        <taxon>Scymnini</taxon>
        <taxon>Cryptolaemus</taxon>
    </lineage>
</organism>
<dbReference type="AlphaFoldDB" id="A0ABD2N4Z6"/>
<proteinExistence type="predicted"/>
<protein>
    <submittedName>
        <fullName evidence="1">Uncharacterized protein</fullName>
    </submittedName>
</protein>
<gene>
    <name evidence="1" type="ORF">HHI36_015074</name>
</gene>
<evidence type="ECO:0000313" key="1">
    <source>
        <dbReference type="EMBL" id="KAL3273644.1"/>
    </source>
</evidence>
<dbReference type="EMBL" id="JABFTP020000062">
    <property type="protein sequence ID" value="KAL3273644.1"/>
    <property type="molecule type" value="Genomic_DNA"/>
</dbReference>
<dbReference type="Proteomes" id="UP001516400">
    <property type="component" value="Unassembled WGS sequence"/>
</dbReference>